<feature type="transmembrane region" description="Helical" evidence="8">
    <location>
        <begin position="509"/>
        <end position="530"/>
    </location>
</feature>
<organism evidence="11 12">
    <name type="scientific">Corynebacterium pyruviciproducens</name>
    <dbReference type="NCBI Taxonomy" id="598660"/>
    <lineage>
        <taxon>Bacteria</taxon>
        <taxon>Bacillati</taxon>
        <taxon>Actinomycetota</taxon>
        <taxon>Actinomycetes</taxon>
        <taxon>Mycobacteriales</taxon>
        <taxon>Corynebacteriaceae</taxon>
        <taxon>Corynebacterium</taxon>
    </lineage>
</organism>
<gene>
    <name evidence="11" type="ORF">CYJ47_13245</name>
</gene>
<feature type="domain" description="MacB-like periplasmic core" evidence="10">
    <location>
        <begin position="510"/>
        <end position="718"/>
    </location>
</feature>
<accession>A0AAF0YVW5</accession>
<feature type="domain" description="ABC3 transporter permease C-terminal" evidence="9">
    <location>
        <begin position="284"/>
        <end position="403"/>
    </location>
</feature>
<dbReference type="AlphaFoldDB" id="A0AAF0YVW5"/>
<keyword evidence="2" id="KW-1003">Cell membrane</keyword>
<evidence type="ECO:0000256" key="1">
    <source>
        <dbReference type="ARBA" id="ARBA00004651"/>
    </source>
</evidence>
<feature type="transmembrane region" description="Helical" evidence="8">
    <location>
        <begin position="327"/>
        <end position="349"/>
    </location>
</feature>
<proteinExistence type="inferred from homology"/>
<evidence type="ECO:0000256" key="3">
    <source>
        <dbReference type="ARBA" id="ARBA00022692"/>
    </source>
</evidence>
<keyword evidence="3 8" id="KW-0812">Transmembrane</keyword>
<evidence type="ECO:0000256" key="4">
    <source>
        <dbReference type="ARBA" id="ARBA00022989"/>
    </source>
</evidence>
<dbReference type="InterPro" id="IPR003838">
    <property type="entry name" value="ABC3_permease_C"/>
</dbReference>
<dbReference type="GO" id="GO:0005886">
    <property type="term" value="C:plasma membrane"/>
    <property type="evidence" value="ECO:0007669"/>
    <property type="project" value="UniProtKB-SubCell"/>
</dbReference>
<evidence type="ECO:0000256" key="6">
    <source>
        <dbReference type="ARBA" id="ARBA00038076"/>
    </source>
</evidence>
<name>A0AAF0YVW5_9CORY</name>
<feature type="domain" description="MacB-like periplasmic core" evidence="10">
    <location>
        <begin position="42"/>
        <end position="250"/>
    </location>
</feature>
<reference evidence="11" key="2">
    <citation type="submission" date="2023-10" db="EMBL/GenBank/DDBJ databases">
        <authorList>
            <person name="Choi B."/>
        </authorList>
    </citation>
    <scope>NUCLEOTIDE SEQUENCE</scope>
    <source>
        <strain evidence="11">UMB0763</strain>
    </source>
</reference>
<feature type="transmembrane region" description="Helical" evidence="8">
    <location>
        <begin position="41"/>
        <end position="65"/>
    </location>
</feature>
<evidence type="ECO:0000256" key="8">
    <source>
        <dbReference type="SAM" id="Phobius"/>
    </source>
</evidence>
<feature type="region of interest" description="Disordered" evidence="7">
    <location>
        <begin position="1"/>
        <end position="22"/>
    </location>
</feature>
<feature type="transmembrane region" description="Helical" evidence="8">
    <location>
        <begin position="838"/>
        <end position="858"/>
    </location>
</feature>
<reference evidence="11" key="1">
    <citation type="submission" date="2017-12" db="EMBL/GenBank/DDBJ databases">
        <authorList>
            <person name="Thomas-White K."/>
            <person name="Wolfe A.J."/>
        </authorList>
    </citation>
    <scope>NUCLEOTIDE SEQUENCE</scope>
    <source>
        <strain evidence="11">UMB0763</strain>
    </source>
</reference>
<dbReference type="RefSeq" id="WP_101678849.1">
    <property type="nucleotide sequence ID" value="NZ_CP136958.1"/>
</dbReference>
<dbReference type="InterPro" id="IPR025857">
    <property type="entry name" value="MacB_PCD"/>
</dbReference>
<dbReference type="EMBL" id="CP136958">
    <property type="protein sequence ID" value="WOT02183.1"/>
    <property type="molecule type" value="Genomic_DNA"/>
</dbReference>
<evidence type="ECO:0000313" key="12">
    <source>
        <dbReference type="Proteomes" id="UP000234560"/>
    </source>
</evidence>
<dbReference type="Proteomes" id="UP000234560">
    <property type="component" value="Chromosome"/>
</dbReference>
<dbReference type="Pfam" id="PF12704">
    <property type="entry name" value="MacB_PCD"/>
    <property type="match status" value="2"/>
</dbReference>
<feature type="transmembrane region" description="Helical" evidence="8">
    <location>
        <begin position="477"/>
        <end position="497"/>
    </location>
</feature>
<evidence type="ECO:0000313" key="11">
    <source>
        <dbReference type="EMBL" id="WOT02183.1"/>
    </source>
</evidence>
<comment type="subcellular location">
    <subcellularLocation>
        <location evidence="1">Cell membrane</location>
        <topology evidence="1">Multi-pass membrane protein</topology>
    </subcellularLocation>
</comment>
<feature type="domain" description="ABC3 transporter permease C-terminal" evidence="9">
    <location>
        <begin position="751"/>
        <end position="868"/>
    </location>
</feature>
<comment type="similarity">
    <text evidence="6">Belongs to the ABC-4 integral membrane protein family.</text>
</comment>
<evidence type="ECO:0000256" key="5">
    <source>
        <dbReference type="ARBA" id="ARBA00023136"/>
    </source>
</evidence>
<keyword evidence="5 8" id="KW-0472">Membrane</keyword>
<dbReference type="PANTHER" id="PTHR30572">
    <property type="entry name" value="MEMBRANE COMPONENT OF TRANSPORTER-RELATED"/>
    <property type="match status" value="1"/>
</dbReference>
<dbReference type="PANTHER" id="PTHR30572:SF4">
    <property type="entry name" value="ABC TRANSPORTER PERMEASE YTRF"/>
    <property type="match status" value="1"/>
</dbReference>
<dbReference type="KEGG" id="cpyr:CYJ47_13245"/>
<feature type="transmembrane region" description="Helical" evidence="8">
    <location>
        <begin position="425"/>
        <end position="444"/>
    </location>
</feature>
<evidence type="ECO:0000259" key="10">
    <source>
        <dbReference type="Pfam" id="PF12704"/>
    </source>
</evidence>
<dbReference type="InterPro" id="IPR050250">
    <property type="entry name" value="Macrolide_Exporter_MacB"/>
</dbReference>
<dbReference type="Pfam" id="PF02687">
    <property type="entry name" value="FtsX"/>
    <property type="match status" value="2"/>
</dbReference>
<sequence length="875" mass="90253">MGKHTKRWWRRDGSGSRAAGGGGRALLKVSWRTVLAHKVRLVLTVLAVVLGTAFIAGSSILTAGLSSTFNQMATSRYADVDLVMGSTMALTDNVPADAVDVLRARDDVARVEPSSSHATSIVVATPEGQPVRLTPGGASQGVIWIDGIAGTLDSGSAPSGAGEMLLDKDTAKKQQVSAGDKLDVVTPKGRSTKTVTGIFSPVMAGTGLVTVAFDEDTYLSEFTDGTNLYEIAITTADGADIAALRHDLTEAYPGVQFETGQAIADKLTSMITDSLKFVNYFLWAFAGIALVVGTFIITNTFSMIVAQRTREFALLRALGTSRRQITRSVLGEAIIVGLIGSGLGVIAGWVLVQGLMAIAASRGAVLAPGTFMLTGQSVVVPVVLGVIVTVAAAWAPARRAGSVHPVQAMRSGDQSSSDSLRGRTTIGFALVTVGILVGLAGALTESYSTSSRAWCMAAGAVGLLLGAWFAGPTLARFFTTVIGGVIALPFGTVGKLASTNTRRTPRRNATTAFALTLGLALVTSVGALGATMKDNLTGQLDTSVTSDFVLTGPGGAGGGSTLTIPSEVPAKIAELPKVKSVTTMYKAPIFVNRVPMSDTFGNPGSPVATTSPASITDFPLLDGTDDLAAHPGVLLADTMAQRFGIGVGAEVQLSSLDGHATTAPVVGIYGQVPGIGRAIIATPVAERIVGGNDIKVDTAFVTLASGVSEQDGRAAIEEVTDPYLVVSVKNKEEYTNSYAALIDQMLTILYLLLGLAVLVAILGIVNTLALSVTERRQEIGMLRAVGTQARQVRGMIYLESVIIAIYGALLGTAIGLFIGWGFLTAMAGAGIETIVMPWGQIGLMFVASAIVGIVAAAIPARSAAGTSPLEAIADE</sequence>
<feature type="transmembrane region" description="Helical" evidence="8">
    <location>
        <begin position="280"/>
        <end position="306"/>
    </location>
</feature>
<feature type="transmembrane region" description="Helical" evidence="8">
    <location>
        <begin position="748"/>
        <end position="773"/>
    </location>
</feature>
<feature type="transmembrane region" description="Helical" evidence="8">
    <location>
        <begin position="378"/>
        <end position="397"/>
    </location>
</feature>
<protein>
    <submittedName>
        <fullName evidence="11">ABC transporter permease</fullName>
    </submittedName>
</protein>
<evidence type="ECO:0000256" key="2">
    <source>
        <dbReference type="ARBA" id="ARBA00022475"/>
    </source>
</evidence>
<evidence type="ECO:0000256" key="7">
    <source>
        <dbReference type="SAM" id="MobiDB-lite"/>
    </source>
</evidence>
<keyword evidence="4 8" id="KW-1133">Transmembrane helix</keyword>
<evidence type="ECO:0000259" key="9">
    <source>
        <dbReference type="Pfam" id="PF02687"/>
    </source>
</evidence>
<feature type="transmembrane region" description="Helical" evidence="8">
    <location>
        <begin position="794"/>
        <end position="818"/>
    </location>
</feature>
<dbReference type="GO" id="GO:0022857">
    <property type="term" value="F:transmembrane transporter activity"/>
    <property type="evidence" value="ECO:0007669"/>
    <property type="project" value="TreeGrafter"/>
</dbReference>